<evidence type="ECO:0000256" key="4">
    <source>
        <dbReference type="SAM" id="Phobius"/>
    </source>
</evidence>
<evidence type="ECO:0000256" key="1">
    <source>
        <dbReference type="ARBA" id="ARBA00022737"/>
    </source>
</evidence>
<dbReference type="PANTHER" id="PTHR44809">
    <property type="match status" value="1"/>
</dbReference>
<evidence type="ECO:0000256" key="2">
    <source>
        <dbReference type="ARBA" id="ARBA00022803"/>
    </source>
</evidence>
<evidence type="ECO:0000313" key="6">
    <source>
        <dbReference type="EMBL" id="CAH0553067.1"/>
    </source>
</evidence>
<evidence type="ECO:0000256" key="3">
    <source>
        <dbReference type="ARBA" id="ARBA00023136"/>
    </source>
</evidence>
<name>A0A9P0FH16_BRAAE</name>
<keyword evidence="4" id="KW-1133">Transmembrane helix</keyword>
<dbReference type="Pfam" id="PF08409">
    <property type="entry name" value="TMTC_DUF1736"/>
    <property type="match status" value="1"/>
</dbReference>
<sequence>TVHRTIVEVKWNFEARQFANRAAKVLTTLGVLLAIRLAILQGSLPRFSQQDNPAAFHPSLHVRILTFCYIAAFNWWLLLCPSTLSHDWQMGSVSLVTSLADSRNLVTCFFFAITFLLAVISLADFEVS</sequence>
<organism evidence="6 7">
    <name type="scientific">Brassicogethes aeneus</name>
    <name type="common">Rape pollen beetle</name>
    <name type="synonym">Meligethes aeneus</name>
    <dbReference type="NCBI Taxonomy" id="1431903"/>
    <lineage>
        <taxon>Eukaryota</taxon>
        <taxon>Metazoa</taxon>
        <taxon>Ecdysozoa</taxon>
        <taxon>Arthropoda</taxon>
        <taxon>Hexapoda</taxon>
        <taxon>Insecta</taxon>
        <taxon>Pterygota</taxon>
        <taxon>Neoptera</taxon>
        <taxon>Endopterygota</taxon>
        <taxon>Coleoptera</taxon>
        <taxon>Polyphaga</taxon>
        <taxon>Cucujiformia</taxon>
        <taxon>Nitidulidae</taxon>
        <taxon>Meligethinae</taxon>
        <taxon>Brassicogethes</taxon>
    </lineage>
</organism>
<proteinExistence type="predicted"/>
<reference evidence="6" key="1">
    <citation type="submission" date="2021-12" db="EMBL/GenBank/DDBJ databases">
        <authorList>
            <person name="King R."/>
        </authorList>
    </citation>
    <scope>NUCLEOTIDE SEQUENCE</scope>
</reference>
<dbReference type="EMBL" id="OV121134">
    <property type="protein sequence ID" value="CAH0553067.1"/>
    <property type="molecule type" value="Genomic_DNA"/>
</dbReference>
<feature type="transmembrane region" description="Helical" evidence="4">
    <location>
        <begin position="25"/>
        <end position="44"/>
    </location>
</feature>
<keyword evidence="2" id="KW-0802">TPR repeat</keyword>
<evidence type="ECO:0000259" key="5">
    <source>
        <dbReference type="Pfam" id="PF08409"/>
    </source>
</evidence>
<gene>
    <name evidence="6" type="ORF">MELIAE_LOCUS5168</name>
</gene>
<accession>A0A9P0FH16</accession>
<feature type="non-terminal residue" evidence="6">
    <location>
        <position position="1"/>
    </location>
</feature>
<feature type="domain" description="DUF1736" evidence="5">
    <location>
        <begin position="42"/>
        <end position="114"/>
    </location>
</feature>
<keyword evidence="7" id="KW-1185">Reference proteome</keyword>
<dbReference type="PANTHER" id="PTHR44809:SF1">
    <property type="entry name" value="PROTEIN O-MANNOSYL-TRANSFERASE TMTC1"/>
    <property type="match status" value="1"/>
</dbReference>
<keyword evidence="3 4" id="KW-0472">Membrane</keyword>
<keyword evidence="4" id="KW-0812">Transmembrane</keyword>
<keyword evidence="1" id="KW-0677">Repeat</keyword>
<feature type="transmembrane region" description="Helical" evidence="4">
    <location>
        <begin position="105"/>
        <end position="123"/>
    </location>
</feature>
<dbReference type="InterPro" id="IPR052943">
    <property type="entry name" value="TMTC_O-mannosyl-trnsfr"/>
</dbReference>
<dbReference type="AlphaFoldDB" id="A0A9P0FH16"/>
<dbReference type="InterPro" id="IPR013618">
    <property type="entry name" value="TMTC_DUF1736"/>
</dbReference>
<dbReference type="Proteomes" id="UP001154078">
    <property type="component" value="Chromosome 3"/>
</dbReference>
<protein>
    <recommendedName>
        <fullName evidence="5">DUF1736 domain-containing protein</fullName>
    </recommendedName>
</protein>
<feature type="transmembrane region" description="Helical" evidence="4">
    <location>
        <begin position="64"/>
        <end position="84"/>
    </location>
</feature>
<evidence type="ECO:0000313" key="7">
    <source>
        <dbReference type="Proteomes" id="UP001154078"/>
    </source>
</evidence>
<dbReference type="OrthoDB" id="1658288at2759"/>